<feature type="compositionally biased region" description="Gly residues" evidence="1">
    <location>
        <begin position="1"/>
        <end position="10"/>
    </location>
</feature>
<accession>A0A401RM20</accession>
<evidence type="ECO:0000313" key="3">
    <source>
        <dbReference type="Proteomes" id="UP000287033"/>
    </source>
</evidence>
<name>A0A401RM20_CHIPU</name>
<dbReference type="AlphaFoldDB" id="A0A401RM20"/>
<comment type="caution">
    <text evidence="2">The sequence shown here is derived from an EMBL/GenBank/DDBJ whole genome shotgun (WGS) entry which is preliminary data.</text>
</comment>
<protein>
    <submittedName>
        <fullName evidence="2">Uncharacterized protein</fullName>
    </submittedName>
</protein>
<sequence length="103" mass="10748">MAVMTPGGGQRDLSEPTRLDQSVRGPLRRVAAVSTNGSEGHVGVLSVRIGRWLVGWLVGWRGVGKDSIGGGGRPMGGGRTAVAVGDASRVSGRRRVRSSVRFP</sequence>
<reference evidence="2 3" key="1">
    <citation type="journal article" date="2018" name="Nat. Ecol. Evol.">
        <title>Shark genomes provide insights into elasmobranch evolution and the origin of vertebrates.</title>
        <authorList>
            <person name="Hara Y"/>
            <person name="Yamaguchi K"/>
            <person name="Onimaru K"/>
            <person name="Kadota M"/>
            <person name="Koyanagi M"/>
            <person name="Keeley SD"/>
            <person name="Tatsumi K"/>
            <person name="Tanaka K"/>
            <person name="Motone F"/>
            <person name="Kageyama Y"/>
            <person name="Nozu R"/>
            <person name="Adachi N"/>
            <person name="Nishimura O"/>
            <person name="Nakagawa R"/>
            <person name="Tanegashima C"/>
            <person name="Kiyatake I"/>
            <person name="Matsumoto R"/>
            <person name="Murakumo K"/>
            <person name="Nishida K"/>
            <person name="Terakita A"/>
            <person name="Kuratani S"/>
            <person name="Sato K"/>
            <person name="Hyodo S Kuraku.S."/>
        </authorList>
    </citation>
    <scope>NUCLEOTIDE SEQUENCE [LARGE SCALE GENOMIC DNA]</scope>
</reference>
<gene>
    <name evidence="2" type="ORF">chiPu_0020977</name>
</gene>
<feature type="region of interest" description="Disordered" evidence="1">
    <location>
        <begin position="67"/>
        <end position="103"/>
    </location>
</feature>
<evidence type="ECO:0000256" key="1">
    <source>
        <dbReference type="SAM" id="MobiDB-lite"/>
    </source>
</evidence>
<dbReference type="EMBL" id="BEZZ01003194">
    <property type="protein sequence ID" value="GCC19140.1"/>
    <property type="molecule type" value="Genomic_DNA"/>
</dbReference>
<feature type="compositionally biased region" description="Gly residues" evidence="1">
    <location>
        <begin position="67"/>
        <end position="79"/>
    </location>
</feature>
<feature type="compositionally biased region" description="Basic residues" evidence="1">
    <location>
        <begin position="91"/>
        <end position="103"/>
    </location>
</feature>
<keyword evidence="3" id="KW-1185">Reference proteome</keyword>
<dbReference type="Proteomes" id="UP000287033">
    <property type="component" value="Unassembled WGS sequence"/>
</dbReference>
<feature type="region of interest" description="Disordered" evidence="1">
    <location>
        <begin position="1"/>
        <end position="22"/>
    </location>
</feature>
<proteinExistence type="predicted"/>
<evidence type="ECO:0000313" key="2">
    <source>
        <dbReference type="EMBL" id="GCC19140.1"/>
    </source>
</evidence>
<organism evidence="2 3">
    <name type="scientific">Chiloscyllium punctatum</name>
    <name type="common">Brownbanded bambooshark</name>
    <name type="synonym">Hemiscyllium punctatum</name>
    <dbReference type="NCBI Taxonomy" id="137246"/>
    <lineage>
        <taxon>Eukaryota</taxon>
        <taxon>Metazoa</taxon>
        <taxon>Chordata</taxon>
        <taxon>Craniata</taxon>
        <taxon>Vertebrata</taxon>
        <taxon>Chondrichthyes</taxon>
        <taxon>Elasmobranchii</taxon>
        <taxon>Galeomorphii</taxon>
        <taxon>Galeoidea</taxon>
        <taxon>Orectolobiformes</taxon>
        <taxon>Hemiscylliidae</taxon>
        <taxon>Chiloscyllium</taxon>
    </lineage>
</organism>